<name>A0ACC1S0X4_9HYPO</name>
<protein>
    <submittedName>
        <fullName evidence="1">Uncharacterized protein</fullName>
    </submittedName>
</protein>
<evidence type="ECO:0000313" key="1">
    <source>
        <dbReference type="EMBL" id="KAJ3529743.1"/>
    </source>
</evidence>
<proteinExistence type="predicted"/>
<evidence type="ECO:0000313" key="2">
    <source>
        <dbReference type="Proteomes" id="UP001148629"/>
    </source>
</evidence>
<sequence length="175" mass="19833">MFDEMYDTASQMTLKWARLSSSHPIPASEDFPRLALATLGLCSMGCRFNSFYKDNLHPFVQSMADSLVELGNRTQRPKWTSISYRSSERKIHKDINVMRNTSHELIKARKADPNGSRRRNLLTAMIEGVDPRTGAKLSDESIINNLVTFLVAVHETTSGTLSFAFYSMLKNPHTF</sequence>
<organism evidence="1 2">
    <name type="scientific">Fusarium decemcellulare</name>
    <dbReference type="NCBI Taxonomy" id="57161"/>
    <lineage>
        <taxon>Eukaryota</taxon>
        <taxon>Fungi</taxon>
        <taxon>Dikarya</taxon>
        <taxon>Ascomycota</taxon>
        <taxon>Pezizomycotina</taxon>
        <taxon>Sordariomycetes</taxon>
        <taxon>Hypocreomycetidae</taxon>
        <taxon>Hypocreales</taxon>
        <taxon>Nectriaceae</taxon>
        <taxon>Fusarium</taxon>
        <taxon>Fusarium decemcellulare species complex</taxon>
    </lineage>
</organism>
<dbReference type="Proteomes" id="UP001148629">
    <property type="component" value="Unassembled WGS sequence"/>
</dbReference>
<reference evidence="1" key="1">
    <citation type="submission" date="2022-08" db="EMBL/GenBank/DDBJ databases">
        <title>Genome Sequence of Fusarium decemcellulare.</title>
        <authorList>
            <person name="Buettner E."/>
        </authorList>
    </citation>
    <scope>NUCLEOTIDE SEQUENCE</scope>
    <source>
        <strain evidence="1">Babe19</strain>
    </source>
</reference>
<comment type="caution">
    <text evidence="1">The sequence shown here is derived from an EMBL/GenBank/DDBJ whole genome shotgun (WGS) entry which is preliminary data.</text>
</comment>
<dbReference type="EMBL" id="JANRMS010001253">
    <property type="protein sequence ID" value="KAJ3529743.1"/>
    <property type="molecule type" value="Genomic_DNA"/>
</dbReference>
<keyword evidence="2" id="KW-1185">Reference proteome</keyword>
<gene>
    <name evidence="1" type="ORF">NM208_g9622</name>
</gene>
<accession>A0ACC1S0X4</accession>